<evidence type="ECO:0000313" key="2">
    <source>
        <dbReference type="Proteomes" id="UP000190867"/>
    </source>
</evidence>
<reference evidence="1 2" key="1">
    <citation type="submission" date="2017-02" db="EMBL/GenBank/DDBJ databases">
        <title>Draft genome sequence of Haemophilus paracuniculus CCUG 43573 type strain.</title>
        <authorList>
            <person name="Engstrom-Jakobsson H."/>
            <person name="Salva-Serra F."/>
            <person name="Thorell K."/>
            <person name="Gonzales-Siles L."/>
            <person name="Karlsson R."/>
            <person name="Boulund F."/>
            <person name="Engstrand L."/>
            <person name="Kristiansson E."/>
            <person name="Moore E."/>
        </authorList>
    </citation>
    <scope>NUCLEOTIDE SEQUENCE [LARGE SCALE GENOMIC DNA]</scope>
    <source>
        <strain evidence="1 2">CCUG 43573</strain>
    </source>
</reference>
<dbReference type="OrthoDB" id="5769657at2"/>
<dbReference type="RefSeq" id="WP_078236025.1">
    <property type="nucleotide sequence ID" value="NZ_MUYA01000002.1"/>
</dbReference>
<proteinExistence type="predicted"/>
<dbReference type="Proteomes" id="UP000190867">
    <property type="component" value="Unassembled WGS sequence"/>
</dbReference>
<accession>A0A1T0AVA2</accession>
<evidence type="ECO:0000313" key="1">
    <source>
        <dbReference type="EMBL" id="OOS00553.1"/>
    </source>
</evidence>
<keyword evidence="2" id="KW-1185">Reference proteome</keyword>
<protein>
    <submittedName>
        <fullName evidence="1">Uncharacterized protein</fullName>
    </submittedName>
</protein>
<dbReference type="STRING" id="734.B0187_01205"/>
<dbReference type="EMBL" id="MUYA01000002">
    <property type="protein sequence ID" value="OOS00553.1"/>
    <property type="molecule type" value="Genomic_DNA"/>
</dbReference>
<gene>
    <name evidence="1" type="ORF">B0187_01205</name>
</gene>
<name>A0A1T0AVA2_9PAST</name>
<comment type="caution">
    <text evidence="1">The sequence shown here is derived from an EMBL/GenBank/DDBJ whole genome shotgun (WGS) entry which is preliminary data.</text>
</comment>
<organism evidence="1 2">
    <name type="scientific">Haemophilus paracuniculus</name>
    <dbReference type="NCBI Taxonomy" id="734"/>
    <lineage>
        <taxon>Bacteria</taxon>
        <taxon>Pseudomonadati</taxon>
        <taxon>Pseudomonadota</taxon>
        <taxon>Gammaproteobacteria</taxon>
        <taxon>Pasteurellales</taxon>
        <taxon>Pasteurellaceae</taxon>
        <taxon>Haemophilus</taxon>
    </lineage>
</organism>
<dbReference type="AlphaFoldDB" id="A0A1T0AVA2"/>
<sequence>MKKFSEIQTNKQLSRALQIWQILVGIAMNRQTITYQKLSNLMFHKNAMGVLGPMLEPVSRFCNENGLPPLTAIVVNAETGLSGDGIPTEQNLNEAKEQVFKFDWYDIFPPTIEELEQVIATKKAEQNA</sequence>